<organism evidence="1 2">
    <name type="scientific">Sanguibacteroides justesenii</name>
    <dbReference type="NCBI Taxonomy" id="1547597"/>
    <lineage>
        <taxon>Bacteria</taxon>
        <taxon>Pseudomonadati</taxon>
        <taxon>Bacteroidota</taxon>
        <taxon>Bacteroidia</taxon>
        <taxon>Bacteroidales</taxon>
        <taxon>Porphyromonadaceae</taxon>
        <taxon>Sanguibacteroides</taxon>
    </lineage>
</organism>
<reference evidence="1 2" key="1">
    <citation type="submission" date="2014-07" db="EMBL/GenBank/DDBJ databases">
        <title>Porphyromonadaceae bacterium OUH 308042 = ATCC BAA-2681 = DSM 28342 draft genome.</title>
        <authorList>
            <person name="Sydenham T.V."/>
            <person name="Hasman H."/>
            <person name="Justensen U.S."/>
        </authorList>
    </citation>
    <scope>NUCLEOTIDE SEQUENCE [LARGE SCALE GENOMIC DNA]</scope>
    <source>
        <strain evidence="1 2">OUH 308042</strain>
    </source>
</reference>
<dbReference type="OrthoDB" id="679512at2"/>
<evidence type="ECO:0008006" key="3">
    <source>
        <dbReference type="Google" id="ProtNLM"/>
    </source>
</evidence>
<comment type="caution">
    <text evidence="1">The sequence shown here is derived from an EMBL/GenBank/DDBJ whole genome shotgun (WGS) entry which is preliminary data.</text>
</comment>
<protein>
    <recommendedName>
        <fullName evidence="3">Discoidin domain-containing protein</fullName>
    </recommendedName>
</protein>
<evidence type="ECO:0000313" key="2">
    <source>
        <dbReference type="Proteomes" id="UP000031980"/>
    </source>
</evidence>
<dbReference type="EMBL" id="JPIU01000040">
    <property type="protein sequence ID" value="KIO44015.1"/>
    <property type="molecule type" value="Genomic_DNA"/>
</dbReference>
<accession>A0A0C3R3Y8</accession>
<dbReference type="RefSeq" id="WP_041505391.1">
    <property type="nucleotide sequence ID" value="NZ_JPIU01000040.1"/>
</dbReference>
<gene>
    <name evidence="1" type="ORF">BA92_11545</name>
</gene>
<evidence type="ECO:0000313" key="1">
    <source>
        <dbReference type="EMBL" id="KIO44015.1"/>
    </source>
</evidence>
<sequence>MIKIKQFIYLSWIFCTTLCFSCRTHSEKLNDALKLSGKNRQELEKVLKHYSQDRADSLKRKAAIFLIENMPGHFSYNGPYLREFKNIVDTLPDSYWLKKIILMQPYRYKEYREQLQEEEDIKHIKADYLIHNIDAAFKMLETKPWLESLPFEDFCEYLLPYRIDNELLDNWKDSIIPIYENKITEKTTYCDDQRYSAFQLAKETSIEFYSSEQASSDMIAGIPYQKYECINDSRLRVIATRKVGIPCTIDFVPAWADMNGYHYWMVVVDPKYKTLSSYQIEGKTAPKVYRRTFSINEIPRDPKGENFIPEFFKDPFNKDVTDIYLNTSDVKVNLLFPPSRGVKYAYIAMFNDLTLKIVGWGKITRDQVTFPKLGRGIVYFPVYFSGNQLMNGNFPFILKMNGETEFLIPDTTRRQTIRITRKFPVIGYKTVYGELLKGNCFSASNTLSFKDSTIIHKITENPYMHYTTFKVDTNLKYRYWKISNTHYSHIAELVFRDAKGNYLSWKTIPQDRNRQEEYLGDNDPLTYTYIYRNLLLDFGEPVQISSVGYLSQNDGNGIYPGNEYELFFYDRNGWHSLGRKTADDHYIEYESVPAGALYWLRNHTTGREERPFTYKNGEVHFW</sequence>
<dbReference type="AlphaFoldDB" id="A0A0C3R3Y8"/>
<dbReference type="Gene3D" id="2.60.120.260">
    <property type="entry name" value="Galactose-binding domain-like"/>
    <property type="match status" value="1"/>
</dbReference>
<dbReference type="PANTHER" id="PTHR35532">
    <property type="entry name" value="SIMILAR TO POLYHYDROXYALKANOATE DEPOLYMERASE"/>
    <property type="match status" value="1"/>
</dbReference>
<dbReference type="Proteomes" id="UP000031980">
    <property type="component" value="Unassembled WGS sequence"/>
</dbReference>
<proteinExistence type="predicted"/>
<name>A0A0C3R3Y8_9PORP</name>
<dbReference type="PANTHER" id="PTHR35532:SF5">
    <property type="entry name" value="CARBOHYDRATE-BINDING DOMAIN-CONTAINING PROTEIN"/>
    <property type="match status" value="1"/>
</dbReference>
<keyword evidence="2" id="KW-1185">Reference proteome</keyword>